<comment type="caution">
    <text evidence="4">The sequence shown here is derived from an EMBL/GenBank/DDBJ whole genome shotgun (WGS) entry which is preliminary data.</text>
</comment>
<dbReference type="EMBL" id="JAMKOV010000149">
    <property type="protein sequence ID" value="KAI8033313.1"/>
    <property type="molecule type" value="Genomic_DNA"/>
</dbReference>
<feature type="compositionally biased region" description="Low complexity" evidence="3">
    <location>
        <begin position="147"/>
        <end position="160"/>
    </location>
</feature>
<keyword evidence="5" id="KW-1185">Reference proteome</keyword>
<dbReference type="AlphaFoldDB" id="A0A9P9YAD3"/>
<dbReference type="PANTHER" id="PTHR18849">
    <property type="entry name" value="LEUCINE RICH REPEAT PROTEIN"/>
    <property type="match status" value="1"/>
</dbReference>
<evidence type="ECO:0000256" key="2">
    <source>
        <dbReference type="ARBA" id="ARBA00022737"/>
    </source>
</evidence>
<dbReference type="PROSITE" id="PS51450">
    <property type="entry name" value="LRR"/>
    <property type="match status" value="2"/>
</dbReference>
<feature type="compositionally biased region" description="Basic and acidic residues" evidence="3">
    <location>
        <begin position="163"/>
        <end position="199"/>
    </location>
</feature>
<dbReference type="GO" id="GO:0007010">
    <property type="term" value="P:cytoskeleton organization"/>
    <property type="evidence" value="ECO:0007669"/>
    <property type="project" value="TreeGrafter"/>
</dbReference>
<dbReference type="GO" id="GO:0036064">
    <property type="term" value="C:ciliary basal body"/>
    <property type="evidence" value="ECO:0007669"/>
    <property type="project" value="UniProtKB-ARBA"/>
</dbReference>
<sequence>MNRLMQHVVEGKSRCHDYRNVVKLNVWGSELDDIKICLEMPHLEVLALSANNIDTLSSLQNCLRLKELYIRKNKIASFEELNFLANARCLTSLCLEDNPCTVEAGSDYRACVLRKLPQLKILDDVEVSEQEVQAALRHEAYPAQKSVSSVPVAESVPSTSDTKIGDHRRERREEVPQKESQVEPQEKLQPVKEQVRQDAIDASDVSDAMPSVPSRIEGPLQDLNIVASSFYPSVAGIAAQQRRLQLNSNLLTASLSLIREMDAPTLKALNHAIQQQMLTKS</sequence>
<gene>
    <name evidence="4" type="ORF">M5D96_013917</name>
</gene>
<proteinExistence type="predicted"/>
<dbReference type="PANTHER" id="PTHR18849:SF0">
    <property type="entry name" value="CILIA- AND FLAGELLA-ASSOCIATED PROTEIN 410-RELATED"/>
    <property type="match status" value="1"/>
</dbReference>
<dbReference type="SUPFAM" id="SSF52058">
    <property type="entry name" value="L domain-like"/>
    <property type="match status" value="1"/>
</dbReference>
<name>A0A9P9YAD3_9MUSC</name>
<dbReference type="Proteomes" id="UP001059596">
    <property type="component" value="Unassembled WGS sequence"/>
</dbReference>
<keyword evidence="2" id="KW-0677">Repeat</keyword>
<dbReference type="GO" id="GO:0097733">
    <property type="term" value="C:photoreceptor cell cilium"/>
    <property type="evidence" value="ECO:0007669"/>
    <property type="project" value="UniProtKB-ARBA"/>
</dbReference>
<reference evidence="4" key="1">
    <citation type="journal article" date="2023" name="Genome Biol. Evol.">
        <title>Long-read-based Genome Assembly of Drosophila gunungcola Reveals Fewer Chemosensory Genes in Flower-breeding Species.</title>
        <authorList>
            <person name="Negi A."/>
            <person name="Liao B.Y."/>
            <person name="Yeh S.D."/>
        </authorList>
    </citation>
    <scope>NUCLEOTIDE SEQUENCE</scope>
    <source>
        <strain evidence="4">Sukarami</strain>
    </source>
</reference>
<accession>A0A9P9YAD3</accession>
<evidence type="ECO:0000313" key="4">
    <source>
        <dbReference type="EMBL" id="KAI8033313.1"/>
    </source>
</evidence>
<evidence type="ECO:0000313" key="5">
    <source>
        <dbReference type="Proteomes" id="UP001059596"/>
    </source>
</evidence>
<evidence type="ECO:0000256" key="1">
    <source>
        <dbReference type="ARBA" id="ARBA00022614"/>
    </source>
</evidence>
<feature type="region of interest" description="Disordered" evidence="3">
    <location>
        <begin position="147"/>
        <end position="216"/>
    </location>
</feature>
<dbReference type="Gene3D" id="3.80.10.10">
    <property type="entry name" value="Ribonuclease Inhibitor"/>
    <property type="match status" value="1"/>
</dbReference>
<dbReference type="OrthoDB" id="1517790at2759"/>
<dbReference type="Pfam" id="PF14580">
    <property type="entry name" value="LRR_9"/>
    <property type="match status" value="1"/>
</dbReference>
<dbReference type="FunFam" id="3.80.10.10:FF:000094">
    <property type="entry name" value="protein C21orf2 isoform X1"/>
    <property type="match status" value="1"/>
</dbReference>
<evidence type="ECO:0000256" key="3">
    <source>
        <dbReference type="SAM" id="MobiDB-lite"/>
    </source>
</evidence>
<dbReference type="InterPro" id="IPR001611">
    <property type="entry name" value="Leu-rich_rpt"/>
</dbReference>
<dbReference type="InterPro" id="IPR032675">
    <property type="entry name" value="LRR_dom_sf"/>
</dbReference>
<keyword evidence="1" id="KW-0433">Leucine-rich repeat</keyword>
<protein>
    <submittedName>
        <fullName evidence="4">Uncharacterized protein</fullName>
    </submittedName>
</protein>
<organism evidence="4 5">
    <name type="scientific">Drosophila gunungcola</name>
    <name type="common">fruit fly</name>
    <dbReference type="NCBI Taxonomy" id="103775"/>
    <lineage>
        <taxon>Eukaryota</taxon>
        <taxon>Metazoa</taxon>
        <taxon>Ecdysozoa</taxon>
        <taxon>Arthropoda</taxon>
        <taxon>Hexapoda</taxon>
        <taxon>Insecta</taxon>
        <taxon>Pterygota</taxon>
        <taxon>Neoptera</taxon>
        <taxon>Endopterygota</taxon>
        <taxon>Diptera</taxon>
        <taxon>Brachycera</taxon>
        <taxon>Muscomorpha</taxon>
        <taxon>Ephydroidea</taxon>
        <taxon>Drosophilidae</taxon>
        <taxon>Drosophila</taxon>
        <taxon>Sophophora</taxon>
    </lineage>
</organism>